<proteinExistence type="inferred from homology"/>
<evidence type="ECO:0000256" key="18">
    <source>
        <dbReference type="ARBA" id="ARBA00041418"/>
    </source>
</evidence>
<keyword evidence="23" id="KW-1185">Reference proteome</keyword>
<feature type="transmembrane region" description="Helical" evidence="21">
    <location>
        <begin position="313"/>
        <end position="336"/>
    </location>
</feature>
<dbReference type="NCBIfam" id="TIGR02614">
    <property type="entry name" value="ftsW"/>
    <property type="match status" value="1"/>
</dbReference>
<evidence type="ECO:0000256" key="7">
    <source>
        <dbReference type="ARBA" id="ARBA00022692"/>
    </source>
</evidence>
<evidence type="ECO:0000256" key="11">
    <source>
        <dbReference type="ARBA" id="ARBA00023136"/>
    </source>
</evidence>
<evidence type="ECO:0000256" key="1">
    <source>
        <dbReference type="ARBA" id="ARBA00004651"/>
    </source>
</evidence>
<evidence type="ECO:0000256" key="2">
    <source>
        <dbReference type="ARBA" id="ARBA00004752"/>
    </source>
</evidence>
<keyword evidence="11 21" id="KW-0472">Membrane</keyword>
<reference evidence="22 23" key="1">
    <citation type="submission" date="2019-06" db="EMBL/GenBank/DDBJ databases">
        <title>Genomic insights into carbon and energy metabolism of Deferribacter autotrophicus revealed new metabolic traits in the phylum Deferribacteres.</title>
        <authorList>
            <person name="Slobodkin A.I."/>
            <person name="Slobodkina G.B."/>
            <person name="Allioux M."/>
            <person name="Alain K."/>
            <person name="Jebbar M."/>
            <person name="Shadrin V."/>
            <person name="Kublanov I.V."/>
            <person name="Toshchakov S.V."/>
            <person name="Bonch-Osmolovskaya E.A."/>
        </authorList>
    </citation>
    <scope>NUCLEOTIDE SEQUENCE [LARGE SCALE GENOMIC DNA]</scope>
    <source>
        <strain evidence="22 23">SL50</strain>
    </source>
</reference>
<feature type="transmembrane region" description="Helical" evidence="21">
    <location>
        <begin position="148"/>
        <end position="166"/>
    </location>
</feature>
<evidence type="ECO:0000256" key="3">
    <source>
        <dbReference type="ARBA" id="ARBA00022475"/>
    </source>
</evidence>
<protein>
    <recommendedName>
        <fullName evidence="17">Probable peptidoglycan glycosyltransferase FtsW</fullName>
        <ecNumber evidence="19">2.4.99.28</ecNumber>
    </recommendedName>
    <alternativeName>
        <fullName evidence="18">Cell division protein FtsW</fullName>
    </alternativeName>
    <alternativeName>
        <fullName evidence="15">Cell wall polymerase</fullName>
    </alternativeName>
    <alternativeName>
        <fullName evidence="14">Peptidoglycan polymerase</fullName>
    </alternativeName>
</protein>
<evidence type="ECO:0000256" key="12">
    <source>
        <dbReference type="ARBA" id="ARBA00023306"/>
    </source>
</evidence>
<dbReference type="GO" id="GO:0008360">
    <property type="term" value="P:regulation of cell shape"/>
    <property type="evidence" value="ECO:0007669"/>
    <property type="project" value="UniProtKB-KW"/>
</dbReference>
<evidence type="ECO:0000256" key="16">
    <source>
        <dbReference type="ARBA" id="ARBA00038053"/>
    </source>
</evidence>
<keyword evidence="10 21" id="KW-1133">Transmembrane helix</keyword>
<evidence type="ECO:0000256" key="8">
    <source>
        <dbReference type="ARBA" id="ARBA00022960"/>
    </source>
</evidence>
<dbReference type="RefSeq" id="WP_149266833.1">
    <property type="nucleotide sequence ID" value="NZ_VFJB01000006.1"/>
</dbReference>
<evidence type="ECO:0000256" key="5">
    <source>
        <dbReference type="ARBA" id="ARBA00022676"/>
    </source>
</evidence>
<dbReference type="GO" id="GO:0009252">
    <property type="term" value="P:peptidoglycan biosynthetic process"/>
    <property type="evidence" value="ECO:0007669"/>
    <property type="project" value="UniProtKB-KW"/>
</dbReference>
<dbReference type="Proteomes" id="UP000322876">
    <property type="component" value="Unassembled WGS sequence"/>
</dbReference>
<dbReference type="PANTHER" id="PTHR30474:SF2">
    <property type="entry name" value="PEPTIDOGLYCAN GLYCOSYLTRANSFERASE FTSW-RELATED"/>
    <property type="match status" value="1"/>
</dbReference>
<name>A0A5A8F1S5_9BACT</name>
<evidence type="ECO:0000256" key="9">
    <source>
        <dbReference type="ARBA" id="ARBA00022984"/>
    </source>
</evidence>
<comment type="similarity">
    <text evidence="16">Belongs to the SEDS family. FtsW subfamily.</text>
</comment>
<evidence type="ECO:0000256" key="21">
    <source>
        <dbReference type="SAM" id="Phobius"/>
    </source>
</evidence>
<feature type="transmembrane region" description="Helical" evidence="21">
    <location>
        <begin position="54"/>
        <end position="75"/>
    </location>
</feature>
<evidence type="ECO:0000313" key="22">
    <source>
        <dbReference type="EMBL" id="KAA0257860.1"/>
    </source>
</evidence>
<dbReference type="GO" id="GO:0032153">
    <property type="term" value="C:cell division site"/>
    <property type="evidence" value="ECO:0007669"/>
    <property type="project" value="TreeGrafter"/>
</dbReference>
<dbReference type="PROSITE" id="PS51257">
    <property type="entry name" value="PROKAR_LIPOPROTEIN"/>
    <property type="match status" value="1"/>
</dbReference>
<dbReference type="GO" id="GO:0008955">
    <property type="term" value="F:peptidoglycan glycosyltransferase activity"/>
    <property type="evidence" value="ECO:0007669"/>
    <property type="project" value="UniProtKB-EC"/>
</dbReference>
<dbReference type="EMBL" id="VFJB01000006">
    <property type="protein sequence ID" value="KAA0257860.1"/>
    <property type="molecule type" value="Genomic_DNA"/>
</dbReference>
<evidence type="ECO:0000256" key="13">
    <source>
        <dbReference type="ARBA" id="ARBA00023316"/>
    </source>
</evidence>
<evidence type="ECO:0000256" key="14">
    <source>
        <dbReference type="ARBA" id="ARBA00032370"/>
    </source>
</evidence>
<gene>
    <name evidence="22" type="primary">ftsW</name>
    <name evidence="22" type="ORF">FHQ18_08955</name>
</gene>
<evidence type="ECO:0000256" key="10">
    <source>
        <dbReference type="ARBA" id="ARBA00022989"/>
    </source>
</evidence>
<comment type="subcellular location">
    <subcellularLocation>
        <location evidence="1">Cell membrane</location>
        <topology evidence="1">Multi-pass membrane protein</topology>
    </subcellularLocation>
</comment>
<organism evidence="22 23">
    <name type="scientific">Deferribacter autotrophicus</name>
    <dbReference type="NCBI Taxonomy" id="500465"/>
    <lineage>
        <taxon>Bacteria</taxon>
        <taxon>Pseudomonadati</taxon>
        <taxon>Deferribacterota</taxon>
        <taxon>Deferribacteres</taxon>
        <taxon>Deferribacterales</taxon>
        <taxon>Deferribacteraceae</taxon>
        <taxon>Deferribacter</taxon>
    </lineage>
</organism>
<feature type="transmembrane region" description="Helical" evidence="21">
    <location>
        <begin position="172"/>
        <end position="189"/>
    </location>
</feature>
<evidence type="ECO:0000256" key="19">
    <source>
        <dbReference type="ARBA" id="ARBA00044770"/>
    </source>
</evidence>
<sequence length="372" mass="42615">MKNKEFVRSVNSFDARFDERLFLFLMILFLLFVGCLYIYNVGSMQAHRLHKPEYYFVFRQFMAIIIGFILMMVAYNLPLELYRKVLPFIYFTTLFLLMVVFFFPAINGSHRWIKLPLINFQPSELAKFTSVVYLAHYLEKKSEKLSDFLRGFMPAMILLGVLAALILLEPDYGTSFLIMAVSITVMFIGGASLKHILGIIAFTIPPMSVLLFNGYHRERLLSFLNPWDYYHSSGYQLVQSLIAVGSGGMFGKGLGNSVQKLYFLPEAHTDFIYSIISEEFGFFGALIILFVMLSIFFEIKKIAMRCEDKYKRLLCLGVAITFMYQSLLHIGVTLGLLPTKGIALPFVSYGGSSMMISLFMIGIVLRCRKELE</sequence>
<evidence type="ECO:0000256" key="6">
    <source>
        <dbReference type="ARBA" id="ARBA00022679"/>
    </source>
</evidence>
<dbReference type="GO" id="GO:0015648">
    <property type="term" value="F:lipid-linked peptidoglycan transporter activity"/>
    <property type="evidence" value="ECO:0007669"/>
    <property type="project" value="TreeGrafter"/>
</dbReference>
<feature type="transmembrane region" description="Helical" evidence="21">
    <location>
        <begin position="196"/>
        <end position="215"/>
    </location>
</feature>
<dbReference type="InterPro" id="IPR001182">
    <property type="entry name" value="FtsW/RodA"/>
</dbReference>
<evidence type="ECO:0000313" key="23">
    <source>
        <dbReference type="Proteomes" id="UP000322876"/>
    </source>
</evidence>
<keyword evidence="6" id="KW-0808">Transferase</keyword>
<feature type="transmembrane region" description="Helical" evidence="21">
    <location>
        <begin position="342"/>
        <end position="365"/>
    </location>
</feature>
<keyword evidence="13" id="KW-0961">Cell wall biogenesis/degradation</keyword>
<feature type="transmembrane region" description="Helical" evidence="21">
    <location>
        <begin position="20"/>
        <end position="42"/>
    </location>
</feature>
<dbReference type="InterPro" id="IPR013437">
    <property type="entry name" value="FtsW"/>
</dbReference>
<comment type="pathway">
    <text evidence="2">Cell wall biogenesis; peptidoglycan biosynthesis.</text>
</comment>
<dbReference type="EC" id="2.4.99.28" evidence="19"/>
<evidence type="ECO:0000256" key="17">
    <source>
        <dbReference type="ARBA" id="ARBA00041185"/>
    </source>
</evidence>
<dbReference type="GO" id="GO:0071555">
    <property type="term" value="P:cell wall organization"/>
    <property type="evidence" value="ECO:0007669"/>
    <property type="project" value="UniProtKB-KW"/>
</dbReference>
<evidence type="ECO:0000256" key="4">
    <source>
        <dbReference type="ARBA" id="ARBA00022618"/>
    </source>
</evidence>
<dbReference type="Pfam" id="PF01098">
    <property type="entry name" value="FTSW_RODA_SPOVE"/>
    <property type="match status" value="1"/>
</dbReference>
<keyword evidence="9" id="KW-0573">Peptidoglycan synthesis</keyword>
<comment type="catalytic activity">
    <reaction evidence="20">
        <text>[GlcNAc-(1-&gt;4)-Mur2Ac(oyl-L-Ala-gamma-D-Glu-L-Lys-D-Ala-D-Ala)](n)-di-trans,octa-cis-undecaprenyl diphosphate + beta-D-GlcNAc-(1-&gt;4)-Mur2Ac(oyl-L-Ala-gamma-D-Glu-L-Lys-D-Ala-D-Ala)-di-trans,octa-cis-undecaprenyl diphosphate = [GlcNAc-(1-&gt;4)-Mur2Ac(oyl-L-Ala-gamma-D-Glu-L-Lys-D-Ala-D-Ala)](n+1)-di-trans,octa-cis-undecaprenyl diphosphate + di-trans,octa-cis-undecaprenyl diphosphate + H(+)</text>
        <dbReference type="Rhea" id="RHEA:23708"/>
        <dbReference type="Rhea" id="RHEA-COMP:9602"/>
        <dbReference type="Rhea" id="RHEA-COMP:9603"/>
        <dbReference type="ChEBI" id="CHEBI:15378"/>
        <dbReference type="ChEBI" id="CHEBI:58405"/>
        <dbReference type="ChEBI" id="CHEBI:60033"/>
        <dbReference type="ChEBI" id="CHEBI:78435"/>
        <dbReference type="EC" id="2.4.99.28"/>
    </reaction>
</comment>
<keyword evidence="4" id="KW-0132">Cell division</keyword>
<accession>A0A5A8F1S5</accession>
<keyword evidence="5" id="KW-0328">Glycosyltransferase</keyword>
<feature type="transmembrane region" description="Helical" evidence="21">
    <location>
        <begin position="271"/>
        <end position="293"/>
    </location>
</feature>
<keyword evidence="12" id="KW-0131">Cell cycle</keyword>
<dbReference type="GO" id="GO:0051301">
    <property type="term" value="P:cell division"/>
    <property type="evidence" value="ECO:0007669"/>
    <property type="project" value="UniProtKB-KW"/>
</dbReference>
<evidence type="ECO:0000256" key="20">
    <source>
        <dbReference type="ARBA" id="ARBA00049902"/>
    </source>
</evidence>
<keyword evidence="8" id="KW-0133">Cell shape</keyword>
<dbReference type="GO" id="GO:0005886">
    <property type="term" value="C:plasma membrane"/>
    <property type="evidence" value="ECO:0007669"/>
    <property type="project" value="UniProtKB-SubCell"/>
</dbReference>
<comment type="caution">
    <text evidence="22">The sequence shown here is derived from an EMBL/GenBank/DDBJ whole genome shotgun (WGS) entry which is preliminary data.</text>
</comment>
<feature type="transmembrane region" description="Helical" evidence="21">
    <location>
        <begin position="87"/>
        <end position="106"/>
    </location>
</feature>
<dbReference type="PANTHER" id="PTHR30474">
    <property type="entry name" value="CELL CYCLE PROTEIN"/>
    <property type="match status" value="1"/>
</dbReference>
<keyword evidence="3" id="KW-1003">Cell membrane</keyword>
<keyword evidence="7 21" id="KW-0812">Transmembrane</keyword>
<evidence type="ECO:0000256" key="15">
    <source>
        <dbReference type="ARBA" id="ARBA00033270"/>
    </source>
</evidence>
<dbReference type="OrthoDB" id="9768187at2"/>
<dbReference type="AlphaFoldDB" id="A0A5A8F1S5"/>